<proteinExistence type="predicted"/>
<evidence type="ECO:0000313" key="1">
    <source>
        <dbReference type="EMBL" id="PLU09357.1"/>
    </source>
</evidence>
<dbReference type="Proteomes" id="UP001190825">
    <property type="component" value="Unassembled WGS sequence"/>
</dbReference>
<dbReference type="RefSeq" id="WP_101778284.1">
    <property type="nucleotide sequence ID" value="NZ_NBUC01000009.1"/>
</dbReference>
<sequence length="81" mass="8989">MQSPSKDDGARLHAGVTAQLVKEAFEAEGQDAFSYGPLCYDKSEDQWEERGDEYETIPADEDEAGRIVEPVESRLIRRAGA</sequence>
<gene>
    <name evidence="1" type="ORF">BMJ33_01140</name>
</gene>
<accession>A0ABX4TWP9</accession>
<dbReference type="InterPro" id="IPR036388">
    <property type="entry name" value="WH-like_DNA-bd_sf"/>
</dbReference>
<dbReference type="EMBL" id="NBUC01000009">
    <property type="protein sequence ID" value="PLU09357.1"/>
    <property type="molecule type" value="Genomic_DNA"/>
</dbReference>
<comment type="caution">
    <text evidence="1">The sequence shown here is derived from an EMBL/GenBank/DDBJ whole genome shotgun (WGS) entry which is preliminary data.</text>
</comment>
<evidence type="ECO:0000313" key="2">
    <source>
        <dbReference type="Proteomes" id="UP001190825"/>
    </source>
</evidence>
<protein>
    <submittedName>
        <fullName evidence="1">Uncharacterized protein</fullName>
    </submittedName>
</protein>
<organism evidence="1 2">
    <name type="scientific">Sinorhizobium medicae</name>
    <dbReference type="NCBI Taxonomy" id="110321"/>
    <lineage>
        <taxon>Bacteria</taxon>
        <taxon>Pseudomonadati</taxon>
        <taxon>Pseudomonadota</taxon>
        <taxon>Alphaproteobacteria</taxon>
        <taxon>Hyphomicrobiales</taxon>
        <taxon>Rhizobiaceae</taxon>
        <taxon>Sinorhizobium/Ensifer group</taxon>
        <taxon>Sinorhizobium</taxon>
    </lineage>
</organism>
<keyword evidence="2" id="KW-1185">Reference proteome</keyword>
<reference evidence="1 2" key="1">
    <citation type="journal article" date="2018" name="FEMS Microbiol. Ecol.">
        <title>Co-invading symbiotic mutualists of Medicago polymorpha retain high ancestral diversity and contain diverse accessory genomes.</title>
        <authorList>
            <person name="Porter S.S."/>
            <person name="Faber-Hammond J.J."/>
            <person name="Friesen M.L."/>
        </authorList>
    </citation>
    <scope>NUCLEOTIDE SEQUENCE [LARGE SCALE GENOMIC DNA]</scope>
    <source>
        <strain evidence="1 2">Str16</strain>
    </source>
</reference>
<dbReference type="Gene3D" id="1.10.10.10">
    <property type="entry name" value="Winged helix-like DNA-binding domain superfamily/Winged helix DNA-binding domain"/>
    <property type="match status" value="1"/>
</dbReference>
<name>A0ABX4TWP9_9HYPH</name>